<reference evidence="8" key="1">
    <citation type="journal article" date="2017" name="Parasit. Vectors">
        <title>Sialotranscriptomics of Rhipicephalus zambeziensis reveals intricate expression profiles of secretory proteins and suggests tight temporal transcriptional regulation during blood-feeding.</title>
        <authorList>
            <person name="de Castro M.H."/>
            <person name="de Klerk D."/>
            <person name="Pienaar R."/>
            <person name="Rees D.J.G."/>
            <person name="Mans B.J."/>
        </authorList>
    </citation>
    <scope>NUCLEOTIDE SEQUENCE</scope>
    <source>
        <tissue evidence="8">Salivary glands</tissue>
    </source>
</reference>
<dbReference type="PANTHER" id="PTHR46927">
    <property type="entry name" value="AGAP005574-PA"/>
    <property type="match status" value="1"/>
</dbReference>
<evidence type="ECO:0000256" key="1">
    <source>
        <dbReference type="ARBA" id="ARBA00022723"/>
    </source>
</evidence>
<dbReference type="SMART" id="SM00692">
    <property type="entry name" value="DM3"/>
    <property type="match status" value="1"/>
</dbReference>
<evidence type="ECO:0000256" key="6">
    <source>
        <dbReference type="SAM" id="MobiDB-lite"/>
    </source>
</evidence>
<dbReference type="Gene3D" id="6.20.210.20">
    <property type="entry name" value="THAP domain"/>
    <property type="match status" value="1"/>
</dbReference>
<feature type="compositionally biased region" description="Low complexity" evidence="6">
    <location>
        <begin position="130"/>
        <end position="141"/>
    </location>
</feature>
<evidence type="ECO:0000313" key="8">
    <source>
        <dbReference type="EMBL" id="MAA19685.1"/>
    </source>
</evidence>
<dbReference type="InterPro" id="IPR052224">
    <property type="entry name" value="THAP_domain_protein"/>
</dbReference>
<feature type="domain" description="THAP-type" evidence="7">
    <location>
        <begin position="25"/>
        <end position="111"/>
    </location>
</feature>
<dbReference type="EMBL" id="GFPF01008539">
    <property type="protein sequence ID" value="MAA19685.1"/>
    <property type="molecule type" value="Transcribed_RNA"/>
</dbReference>
<feature type="region of interest" description="Disordered" evidence="6">
    <location>
        <begin position="119"/>
        <end position="151"/>
    </location>
</feature>
<keyword evidence="2 5" id="KW-0863">Zinc-finger</keyword>
<dbReference type="PANTHER" id="PTHR46927:SF3">
    <property type="entry name" value="THAP-TYPE DOMAIN-CONTAINING PROTEIN"/>
    <property type="match status" value="1"/>
</dbReference>
<dbReference type="AlphaFoldDB" id="A0A224YRZ3"/>
<evidence type="ECO:0000259" key="7">
    <source>
        <dbReference type="PROSITE" id="PS50950"/>
    </source>
</evidence>
<keyword evidence="3" id="KW-0862">Zinc</keyword>
<dbReference type="GO" id="GO:0003677">
    <property type="term" value="F:DNA binding"/>
    <property type="evidence" value="ECO:0007669"/>
    <property type="project" value="UniProtKB-UniRule"/>
</dbReference>
<dbReference type="PROSITE" id="PS50950">
    <property type="entry name" value="ZF_THAP"/>
    <property type="match status" value="1"/>
</dbReference>
<sequence length="268" mass="29230">MQRYVTMSPHRRSSGGCTERRAKPIPRRICAVPGCSTNNTRNLPSPVSFHQFPSQNDRREMWMKALGIQSGTHRRVCALHFHEDAFERRRDAAAYAGIRRHLRCDAIPMCCTTAPALGAEHGPQDSQDNAATSSAAPALGADHGPQDSQANTTLHNSEVAFVQEIAANVEIGPLPALETDVTYSTSQNNAQLCSSADGISFVAETVVLFLCHHEQLPKSGSYNSDHDYCSKHHTATQTDEARGEKKQSKGMQTAICVKALKCQGTQTD</sequence>
<evidence type="ECO:0000256" key="2">
    <source>
        <dbReference type="ARBA" id="ARBA00022771"/>
    </source>
</evidence>
<evidence type="ECO:0000256" key="3">
    <source>
        <dbReference type="ARBA" id="ARBA00022833"/>
    </source>
</evidence>
<dbReference type="InterPro" id="IPR038441">
    <property type="entry name" value="THAP_Znf_sf"/>
</dbReference>
<dbReference type="SUPFAM" id="SSF57716">
    <property type="entry name" value="Glucocorticoid receptor-like (DNA-binding domain)"/>
    <property type="match status" value="1"/>
</dbReference>
<evidence type="ECO:0000256" key="5">
    <source>
        <dbReference type="PROSITE-ProRule" id="PRU00309"/>
    </source>
</evidence>
<name>A0A224YRZ3_9ACAR</name>
<protein>
    <submittedName>
        <fullName evidence="8">Protein containing THAP domain</fullName>
    </submittedName>
</protein>
<organism evidence="8">
    <name type="scientific">Rhipicephalus zambeziensis</name>
    <dbReference type="NCBI Taxonomy" id="60191"/>
    <lineage>
        <taxon>Eukaryota</taxon>
        <taxon>Metazoa</taxon>
        <taxon>Ecdysozoa</taxon>
        <taxon>Arthropoda</taxon>
        <taxon>Chelicerata</taxon>
        <taxon>Arachnida</taxon>
        <taxon>Acari</taxon>
        <taxon>Parasitiformes</taxon>
        <taxon>Ixodida</taxon>
        <taxon>Ixodoidea</taxon>
        <taxon>Ixodidae</taxon>
        <taxon>Rhipicephalinae</taxon>
        <taxon>Rhipicephalus</taxon>
        <taxon>Rhipicephalus</taxon>
    </lineage>
</organism>
<proteinExistence type="predicted"/>
<evidence type="ECO:0000256" key="4">
    <source>
        <dbReference type="ARBA" id="ARBA00023125"/>
    </source>
</evidence>
<accession>A0A224YRZ3</accession>
<dbReference type="GO" id="GO:0008270">
    <property type="term" value="F:zinc ion binding"/>
    <property type="evidence" value="ECO:0007669"/>
    <property type="project" value="UniProtKB-KW"/>
</dbReference>
<keyword evidence="1" id="KW-0479">Metal-binding</keyword>
<dbReference type="SMART" id="SM00980">
    <property type="entry name" value="THAP"/>
    <property type="match status" value="1"/>
</dbReference>
<dbReference type="Pfam" id="PF05485">
    <property type="entry name" value="THAP"/>
    <property type="match status" value="1"/>
</dbReference>
<dbReference type="InterPro" id="IPR006612">
    <property type="entry name" value="THAP_Znf"/>
</dbReference>
<keyword evidence="4 5" id="KW-0238">DNA-binding</keyword>